<reference evidence="2" key="1">
    <citation type="submission" date="2020-08" db="EMBL/GenBank/DDBJ databases">
        <title>Chromosome-level assembly of Southern catfish (Silurus meridionalis) provides insights into visual adaptation to the nocturnal and benthic lifestyles.</title>
        <authorList>
            <person name="Zhang Y."/>
            <person name="Wang D."/>
            <person name="Peng Z."/>
        </authorList>
    </citation>
    <scope>NUCLEOTIDE SEQUENCE</scope>
    <source>
        <strain evidence="2">SWU-2019-XX</strain>
        <tissue evidence="2">Muscle</tissue>
    </source>
</reference>
<dbReference type="EMBL" id="JABFDY010000008">
    <property type="protein sequence ID" value="KAF7704480.1"/>
    <property type="molecule type" value="Genomic_DNA"/>
</dbReference>
<dbReference type="Proteomes" id="UP000606274">
    <property type="component" value="Unassembled WGS sequence"/>
</dbReference>
<evidence type="ECO:0000313" key="2">
    <source>
        <dbReference type="EMBL" id="KAF7704480.1"/>
    </source>
</evidence>
<feature type="region of interest" description="Disordered" evidence="1">
    <location>
        <begin position="45"/>
        <end position="78"/>
    </location>
</feature>
<protein>
    <submittedName>
        <fullName evidence="2">Uncharacterized protein</fullName>
    </submittedName>
</protein>
<name>A0A8T0BGC1_SILME</name>
<proteinExistence type="predicted"/>
<evidence type="ECO:0000256" key="1">
    <source>
        <dbReference type="SAM" id="MobiDB-lite"/>
    </source>
</evidence>
<gene>
    <name evidence="2" type="ORF">HF521_021552</name>
</gene>
<comment type="caution">
    <text evidence="2">The sequence shown here is derived from an EMBL/GenBank/DDBJ whole genome shotgun (WGS) entry which is preliminary data.</text>
</comment>
<keyword evidence="3" id="KW-1185">Reference proteome</keyword>
<sequence>MDEDALLETYFDQSIAGSSEYMFGEDLEGPPQLQDPSFLSSFITNQKKDEDNDLDLSFPPDELNVQDEGGENTGVGLT</sequence>
<evidence type="ECO:0000313" key="3">
    <source>
        <dbReference type="Proteomes" id="UP000606274"/>
    </source>
</evidence>
<dbReference type="AlphaFoldDB" id="A0A8T0BGC1"/>
<accession>A0A8T0BGC1</accession>
<organism evidence="2 3">
    <name type="scientific">Silurus meridionalis</name>
    <name type="common">Southern catfish</name>
    <name type="synonym">Silurus soldatovi meridionalis</name>
    <dbReference type="NCBI Taxonomy" id="175797"/>
    <lineage>
        <taxon>Eukaryota</taxon>
        <taxon>Metazoa</taxon>
        <taxon>Chordata</taxon>
        <taxon>Craniata</taxon>
        <taxon>Vertebrata</taxon>
        <taxon>Euteleostomi</taxon>
        <taxon>Actinopterygii</taxon>
        <taxon>Neopterygii</taxon>
        <taxon>Teleostei</taxon>
        <taxon>Ostariophysi</taxon>
        <taxon>Siluriformes</taxon>
        <taxon>Siluridae</taxon>
        <taxon>Silurus</taxon>
    </lineage>
</organism>